<dbReference type="PRINTS" id="PR00625">
    <property type="entry name" value="JDOMAIN"/>
</dbReference>
<dbReference type="InterPro" id="IPR024586">
    <property type="entry name" value="DnaJ-like_C11_C"/>
</dbReference>
<dbReference type="Proteomes" id="UP000290809">
    <property type="component" value="Unassembled WGS sequence"/>
</dbReference>
<dbReference type="InterPro" id="IPR052243">
    <property type="entry name" value="Mito_inner_membrane_organizer"/>
</dbReference>
<dbReference type="InterPro" id="IPR036869">
    <property type="entry name" value="J_dom_sf"/>
</dbReference>
<feature type="domain" description="J" evidence="3">
    <location>
        <begin position="50"/>
        <end position="127"/>
    </location>
</feature>
<sequence length="828" mass="91761">MYADHNSKFDDSSYQGNEVVDSADDSDEPVDPEFINLLEDIEGNEHENIDLYSVLGVDKNASAADLRMAYKRLSLLFHPDKHSISTPEDNEKINSNPSDAVAAFSQIASAYAILSNPEQRAIYDSFGYKDHNSKFDDSSYQGNEVVDSADDSDEPVDPEFINLLEDIEGNEHENIDLYSVLGVDKNASAADLRMAYKRLSLLFHPDKHSISTPEDNEKINSNPSDAVAAFSQIASAYAILSNPEQRAIYDSFGYKVFHPELSNDFKKDLGGFPVSNCYGLCESKGYNQPIFQHLVGLQMQGWQIASFQKSAPELRLEYLLLKEKARVSKQLQLTQPTSEFSLGLDLTDVFDRYLKEPPEDRSLIPIPSIYELSVAQSINAGISLKNSVSLAGQVTAHNGVGIGTFLAIWRHHCSRNSIFGPTTIDTEFSYGRAGRGLSTGIRARRTFGQRLHGSLGLSLASLYERSPKSSISLIPGISAGVNVQLLSHVHAHLELRCLMNPGISSELFFTSADGEYNARISSKLNASGYASLSLLLEKSVSWTWLNPPRGSGVIDKENVPGPDCDWADSDNCDLEQQRRGKGNISCTIGVNTTDIGEFSLGAQCQISAHSRIAGQIRLSIQKGVTVKISLLRGTQTYSFPLILSDHPDRVAFGYGLIFPILAFSAIRMLVYEPYLSRQLKIAQKFRRAKLREELNRKRREALSTQELMRRAASRSKRNEISISGLIIDQAIYGCLSPTSDPTTLSDAGGPLTFDVTIPLQAMIEKSHLRLPPGRWCDFQGFYDPCVGLLENPRQLRVSYTFHNFPHEVTVNENQGLAIPMSKHKVEIP</sequence>
<feature type="compositionally biased region" description="Acidic residues" evidence="2">
    <location>
        <begin position="21"/>
        <end position="31"/>
    </location>
</feature>
<feature type="compositionally biased region" description="Basic and acidic residues" evidence="2">
    <location>
        <begin position="1"/>
        <end position="11"/>
    </location>
</feature>
<evidence type="ECO:0000256" key="2">
    <source>
        <dbReference type="SAM" id="MobiDB-lite"/>
    </source>
</evidence>
<reference evidence="4 5" key="1">
    <citation type="journal article" date="2019" name="PLoS Pathog.">
        <title>Genome sequence of the bovine parasite Schistosoma bovis Tanzania.</title>
        <authorList>
            <person name="Oey H."/>
            <person name="Zakrzewski M."/>
            <person name="Gobert G."/>
            <person name="Gravermann K."/>
            <person name="Stoye J."/>
            <person name="Jones M."/>
            <person name="Mcmanus D."/>
            <person name="Krause L."/>
        </authorList>
    </citation>
    <scope>NUCLEOTIDE SEQUENCE [LARGE SCALE GENOMIC DNA]</scope>
    <source>
        <strain evidence="4 5">TAN1997</strain>
    </source>
</reference>
<evidence type="ECO:0000256" key="1">
    <source>
        <dbReference type="ARBA" id="ARBA00023186"/>
    </source>
</evidence>
<keyword evidence="1" id="KW-0143">Chaperone</keyword>
<evidence type="ECO:0000259" key="3">
    <source>
        <dbReference type="PROSITE" id="PS50076"/>
    </source>
</evidence>
<dbReference type="PROSITE" id="PS50076">
    <property type="entry name" value="DNAJ_2"/>
    <property type="match status" value="2"/>
</dbReference>
<dbReference type="SMART" id="SM00271">
    <property type="entry name" value="DnaJ"/>
    <property type="match status" value="2"/>
</dbReference>
<proteinExistence type="predicted"/>
<dbReference type="CDD" id="cd06257">
    <property type="entry name" value="DnaJ"/>
    <property type="match status" value="2"/>
</dbReference>
<gene>
    <name evidence="4" type="ORF">DC041_0011376</name>
</gene>
<dbReference type="PANTHER" id="PTHR44157">
    <property type="entry name" value="DNAJ HOMOLOG SUBFAMILY C MEMBER 11"/>
    <property type="match status" value="1"/>
</dbReference>
<keyword evidence="5" id="KW-1185">Reference proteome</keyword>
<evidence type="ECO:0000313" key="5">
    <source>
        <dbReference type="Proteomes" id="UP000290809"/>
    </source>
</evidence>
<feature type="region of interest" description="Disordered" evidence="2">
    <location>
        <begin position="1"/>
        <end position="32"/>
    </location>
</feature>
<feature type="domain" description="J" evidence="3">
    <location>
        <begin position="176"/>
        <end position="253"/>
    </location>
</feature>
<protein>
    <submittedName>
        <fullName evidence="4">DnaJ subfamily C member 11</fullName>
    </submittedName>
</protein>
<dbReference type="Gene3D" id="1.10.287.110">
    <property type="entry name" value="DnaJ domain"/>
    <property type="match status" value="2"/>
</dbReference>
<dbReference type="PANTHER" id="PTHR44157:SF1">
    <property type="entry name" value="DNAJ HOMOLOG SUBFAMILY C MEMBER 11"/>
    <property type="match status" value="1"/>
</dbReference>
<dbReference type="GO" id="GO:0005739">
    <property type="term" value="C:mitochondrion"/>
    <property type="evidence" value="ECO:0007669"/>
    <property type="project" value="GOC"/>
</dbReference>
<dbReference type="STRING" id="6184.A0A430Q606"/>
<comment type="caution">
    <text evidence="4">The sequence shown here is derived from an EMBL/GenBank/DDBJ whole genome shotgun (WGS) entry which is preliminary data.</text>
</comment>
<feature type="region of interest" description="Disordered" evidence="2">
    <location>
        <begin position="134"/>
        <end position="153"/>
    </location>
</feature>
<dbReference type="AlphaFoldDB" id="A0A430Q606"/>
<dbReference type="GO" id="GO:0042407">
    <property type="term" value="P:cristae formation"/>
    <property type="evidence" value="ECO:0007669"/>
    <property type="project" value="TreeGrafter"/>
</dbReference>
<dbReference type="Pfam" id="PF00226">
    <property type="entry name" value="DnaJ"/>
    <property type="match status" value="2"/>
</dbReference>
<dbReference type="InterPro" id="IPR018253">
    <property type="entry name" value="DnaJ_domain_CS"/>
</dbReference>
<name>A0A430Q606_SCHBO</name>
<dbReference type="Pfam" id="PF11875">
    <property type="entry name" value="DnaJ-like_C11_C"/>
    <property type="match status" value="1"/>
</dbReference>
<dbReference type="SUPFAM" id="SSF46565">
    <property type="entry name" value="Chaperone J-domain"/>
    <property type="match status" value="2"/>
</dbReference>
<dbReference type="InterPro" id="IPR001623">
    <property type="entry name" value="DnaJ_domain"/>
</dbReference>
<dbReference type="PROSITE" id="PS00636">
    <property type="entry name" value="DNAJ_1"/>
    <property type="match status" value="2"/>
</dbReference>
<organism evidence="4 5">
    <name type="scientific">Schistosoma bovis</name>
    <name type="common">Blood fluke</name>
    <dbReference type="NCBI Taxonomy" id="6184"/>
    <lineage>
        <taxon>Eukaryota</taxon>
        <taxon>Metazoa</taxon>
        <taxon>Spiralia</taxon>
        <taxon>Lophotrochozoa</taxon>
        <taxon>Platyhelminthes</taxon>
        <taxon>Trematoda</taxon>
        <taxon>Digenea</taxon>
        <taxon>Strigeidida</taxon>
        <taxon>Schistosomatoidea</taxon>
        <taxon>Schistosomatidae</taxon>
        <taxon>Schistosoma</taxon>
    </lineage>
</organism>
<accession>A0A430Q606</accession>
<evidence type="ECO:0000313" key="4">
    <source>
        <dbReference type="EMBL" id="RTG83135.1"/>
    </source>
</evidence>
<dbReference type="EMBL" id="QMKO01002571">
    <property type="protein sequence ID" value="RTG83135.1"/>
    <property type="molecule type" value="Genomic_DNA"/>
</dbReference>